<sequence length="157" mass="17203">MAVTKIRKMSSWTLLVVSLISIVVLGMFFGGGITNPGEEMKEYVYTGLLLNWTTGLFFVTIVCMVLFAIWQFVNLLKVNPKSAVAALGVVVAFVAMLFITYSIGDGTPLQGLNADSQKYNTEGWLKITDMWINSSIVLMVLIIIAVVAGSAKKMLNR</sequence>
<dbReference type="EMBL" id="WNCR01000008">
    <property type="protein sequence ID" value="MTU30384.1"/>
    <property type="molecule type" value="Genomic_DNA"/>
</dbReference>
<protein>
    <submittedName>
        <fullName evidence="5">Uncharacterized protein</fullName>
    </submittedName>
</protein>
<evidence type="ECO:0000313" key="8">
    <source>
        <dbReference type="Proteomes" id="UP000285173"/>
    </source>
</evidence>
<proteinExistence type="predicted"/>
<organism evidence="5 7">
    <name type="scientific">Parabacteroides merdae</name>
    <dbReference type="NCBI Taxonomy" id="46503"/>
    <lineage>
        <taxon>Bacteria</taxon>
        <taxon>Pseudomonadati</taxon>
        <taxon>Bacteroidota</taxon>
        <taxon>Bacteroidia</taxon>
        <taxon>Bacteroidales</taxon>
        <taxon>Tannerellaceae</taxon>
        <taxon>Parabacteroides</taxon>
    </lineage>
</organism>
<feature type="transmembrane region" description="Helical" evidence="1">
    <location>
        <begin position="82"/>
        <end position="103"/>
    </location>
</feature>
<evidence type="ECO:0000313" key="6">
    <source>
        <dbReference type="Proteomes" id="UP000261088"/>
    </source>
</evidence>
<evidence type="ECO:0000313" key="5">
    <source>
        <dbReference type="EMBL" id="RHH76659.1"/>
    </source>
</evidence>
<gene>
    <name evidence="5" type="ORF">DW191_11855</name>
    <name evidence="4" type="ORF">DW986_05740</name>
    <name evidence="3" type="ORF">DXB61_13760</name>
    <name evidence="2" type="ORF">GMD66_14415</name>
</gene>
<evidence type="ECO:0000313" key="7">
    <source>
        <dbReference type="Proteomes" id="UP000283732"/>
    </source>
</evidence>
<dbReference type="RefSeq" id="WP_005648201.1">
    <property type="nucleotide sequence ID" value="NZ_DAWDXW010000042.1"/>
</dbReference>
<dbReference type="EMBL" id="QRKC01000005">
    <property type="protein sequence ID" value="RHH76659.1"/>
    <property type="molecule type" value="Genomic_DNA"/>
</dbReference>
<dbReference type="AlphaFoldDB" id="A0A3R6E8V4"/>
<dbReference type="EMBL" id="QSUP01000019">
    <property type="protein sequence ID" value="RGN49819.1"/>
    <property type="molecule type" value="Genomic_DNA"/>
</dbReference>
<evidence type="ECO:0000313" key="4">
    <source>
        <dbReference type="EMBL" id="RGZ49745.1"/>
    </source>
</evidence>
<comment type="caution">
    <text evidence="5">The sequence shown here is derived from an EMBL/GenBank/DDBJ whole genome shotgun (WGS) entry which is preliminary data.</text>
</comment>
<feature type="transmembrane region" description="Helical" evidence="1">
    <location>
        <begin position="130"/>
        <end position="151"/>
    </location>
</feature>
<dbReference type="Proteomes" id="UP000285173">
    <property type="component" value="Unassembled WGS sequence"/>
</dbReference>
<evidence type="ECO:0000313" key="9">
    <source>
        <dbReference type="Proteomes" id="UP000437446"/>
    </source>
</evidence>
<dbReference type="Proteomes" id="UP000283732">
    <property type="component" value="Unassembled WGS sequence"/>
</dbReference>
<dbReference type="Proteomes" id="UP000261088">
    <property type="component" value="Unassembled WGS sequence"/>
</dbReference>
<keyword evidence="1" id="KW-1133">Transmembrane helix</keyword>
<accession>A0A3R6E8V4</accession>
<feature type="transmembrane region" description="Helical" evidence="1">
    <location>
        <begin position="12"/>
        <end position="29"/>
    </location>
</feature>
<dbReference type="EMBL" id="QSEF01000006">
    <property type="protein sequence ID" value="RGZ49745.1"/>
    <property type="molecule type" value="Genomic_DNA"/>
</dbReference>
<keyword evidence="1" id="KW-0812">Transmembrane</keyword>
<evidence type="ECO:0000313" key="3">
    <source>
        <dbReference type="EMBL" id="RGN49819.1"/>
    </source>
</evidence>
<evidence type="ECO:0000313" key="2">
    <source>
        <dbReference type="EMBL" id="MTU30384.1"/>
    </source>
</evidence>
<dbReference type="Proteomes" id="UP000437446">
    <property type="component" value="Unassembled WGS sequence"/>
</dbReference>
<name>A0A3R6E8V4_9BACT</name>
<evidence type="ECO:0000256" key="1">
    <source>
        <dbReference type="SAM" id="Phobius"/>
    </source>
</evidence>
<reference evidence="2 9" key="2">
    <citation type="journal article" date="2019" name="Nat. Med.">
        <title>A library of human gut bacterial isolates paired with longitudinal multiomics data enables mechanistic microbiome research.</title>
        <authorList>
            <person name="Poyet M."/>
            <person name="Groussin M."/>
            <person name="Gibbons S.M."/>
            <person name="Avila-Pacheco J."/>
            <person name="Jiang X."/>
            <person name="Kearney S.M."/>
            <person name="Perrotta A.R."/>
            <person name="Berdy B."/>
            <person name="Zhao S."/>
            <person name="Lieberman T.D."/>
            <person name="Swanson P.K."/>
            <person name="Smith M."/>
            <person name="Roesemann S."/>
            <person name="Alexander J.E."/>
            <person name="Rich S.A."/>
            <person name="Livny J."/>
            <person name="Vlamakis H."/>
            <person name="Clish C."/>
            <person name="Bullock K."/>
            <person name="Deik A."/>
            <person name="Scott J."/>
            <person name="Pierce K.A."/>
            <person name="Xavier R.J."/>
            <person name="Alm E.J."/>
        </authorList>
    </citation>
    <scope>NUCLEOTIDE SEQUENCE [LARGE SCALE GENOMIC DNA]</scope>
    <source>
        <strain evidence="2 9">BIOML-A25</strain>
    </source>
</reference>
<keyword evidence="1" id="KW-0472">Membrane</keyword>
<feature type="transmembrane region" description="Helical" evidence="1">
    <location>
        <begin position="49"/>
        <end position="70"/>
    </location>
</feature>
<reference evidence="6 7" key="1">
    <citation type="submission" date="2018-08" db="EMBL/GenBank/DDBJ databases">
        <title>A genome reference for cultivated species of the human gut microbiota.</title>
        <authorList>
            <person name="Zou Y."/>
            <person name="Xue W."/>
            <person name="Luo G."/>
        </authorList>
    </citation>
    <scope>NUCLEOTIDE SEQUENCE [LARGE SCALE GENOMIC DNA]</scope>
    <source>
        <strain evidence="5 7">AM16-50</strain>
        <strain evidence="4 8">AM50-15</strain>
        <strain evidence="3 6">OM05-11AA</strain>
    </source>
</reference>